<dbReference type="Proteomes" id="UP000730618">
    <property type="component" value="Unassembled WGS sequence"/>
</dbReference>
<evidence type="ECO:0000313" key="2">
    <source>
        <dbReference type="Proteomes" id="UP000730618"/>
    </source>
</evidence>
<comment type="caution">
    <text evidence="1">The sequence shown here is derived from an EMBL/GenBank/DDBJ whole genome shotgun (WGS) entry which is preliminary data.</text>
</comment>
<organism evidence="1 2">
    <name type="scientific">Paenibacillus allorhizosphaerae</name>
    <dbReference type="NCBI Taxonomy" id="2849866"/>
    <lineage>
        <taxon>Bacteria</taxon>
        <taxon>Bacillati</taxon>
        <taxon>Bacillota</taxon>
        <taxon>Bacilli</taxon>
        <taxon>Bacillales</taxon>
        <taxon>Paenibacillaceae</taxon>
        <taxon>Paenibacillus</taxon>
    </lineage>
</organism>
<reference evidence="1 2" key="1">
    <citation type="submission" date="2021-06" db="EMBL/GenBank/DDBJ databases">
        <authorList>
            <person name="Criscuolo A."/>
        </authorList>
    </citation>
    <scope>NUCLEOTIDE SEQUENCE [LARGE SCALE GENOMIC DNA]</scope>
    <source>
        <strain evidence="2">CIP 111802</strain>
    </source>
</reference>
<evidence type="ECO:0000313" key="1">
    <source>
        <dbReference type="EMBL" id="CAG7658843.1"/>
    </source>
</evidence>
<gene>
    <name evidence="1" type="ORF">PAECIP111802_07186</name>
</gene>
<accession>A0ABM8VUT6</accession>
<name>A0ABM8VUT6_9BACL</name>
<keyword evidence="2" id="KW-1185">Reference proteome</keyword>
<protein>
    <submittedName>
        <fullName evidence="1">Uncharacterized protein</fullName>
    </submittedName>
</protein>
<dbReference type="RefSeq" id="WP_218103306.1">
    <property type="nucleotide sequence ID" value="NZ_CAJVCE010000049.1"/>
</dbReference>
<sequence length="132" mass="15446">MSYSITVHLPYEQIPYPTNPDEQDAWYEHYLKHVIFERPLGTDSMIYNYWHLPALSIDLKLIAQIYDNGLEVKEPDALMLLREEIKTLSNYWHENLLIAVASESKVDLLNRLFFLHEAIEIALNTNGKLNIS</sequence>
<dbReference type="EMBL" id="CAJVCE010000049">
    <property type="protein sequence ID" value="CAG7658843.1"/>
    <property type="molecule type" value="Genomic_DNA"/>
</dbReference>
<proteinExistence type="predicted"/>